<dbReference type="RefSeq" id="WP_347308651.1">
    <property type="nucleotide sequence ID" value="NZ_JBAJEX010000008.1"/>
</dbReference>
<dbReference type="EMBL" id="JBAJEX010000008">
    <property type="protein sequence ID" value="MEO1767539.1"/>
    <property type="molecule type" value="Genomic_DNA"/>
</dbReference>
<keyword evidence="2" id="KW-0472">Membrane</keyword>
<evidence type="ECO:0000259" key="3">
    <source>
        <dbReference type="Pfam" id="PF13464"/>
    </source>
</evidence>
<feature type="transmembrane region" description="Helical" evidence="2">
    <location>
        <begin position="115"/>
        <end position="137"/>
    </location>
</feature>
<accession>A0ABV0EG30</accession>
<dbReference type="InterPro" id="IPR050400">
    <property type="entry name" value="Bact_Cytoskel_RodZ"/>
</dbReference>
<feature type="domain" description="Cytoskeleton protein RodZ-like C-terminal" evidence="3">
    <location>
        <begin position="201"/>
        <end position="271"/>
    </location>
</feature>
<proteinExistence type="predicted"/>
<dbReference type="SUPFAM" id="SSF47413">
    <property type="entry name" value="lambda repressor-like DNA-binding domains"/>
    <property type="match status" value="1"/>
</dbReference>
<dbReference type="InterPro" id="IPR001387">
    <property type="entry name" value="Cro/C1-type_HTH"/>
</dbReference>
<evidence type="ECO:0000256" key="1">
    <source>
        <dbReference type="SAM" id="MobiDB-lite"/>
    </source>
</evidence>
<sequence length="273" mass="29279">MSEPQAASPGHEPSSPTVGEMLREARARRQLSAADVARHLRLSLRQVEALERNDFASLPGNTFVRGFIRNYARLTQIDAAPLLAAYEAAQPQATSGKPAPRAPGIDISPRPSRRWLIYLAGAFVVFVGVPLAIYALLQDDGRSLPRAAPVPPTAFAPLPSGRGKGEVPLPSTPPLPAETSPPTRVASQGAEQPLPTATLHFSFDEDAWVEVRDGQGRKLIAQLNRKGNEQTLTGQGPFSVVVGNAAHVRLTYNGKPVDLAPYVKVNVARLTLE</sequence>
<name>A0ABV0EG30_9BURK</name>
<dbReference type="PANTHER" id="PTHR34475">
    <property type="match status" value="1"/>
</dbReference>
<gene>
    <name evidence="4" type="ORF">V6E02_09980</name>
</gene>
<evidence type="ECO:0000256" key="2">
    <source>
        <dbReference type="SAM" id="Phobius"/>
    </source>
</evidence>
<protein>
    <submittedName>
        <fullName evidence="4">RodZ domain-containing protein</fullName>
    </submittedName>
</protein>
<evidence type="ECO:0000313" key="4">
    <source>
        <dbReference type="EMBL" id="MEO1767539.1"/>
    </source>
</evidence>
<reference evidence="4 5" key="1">
    <citation type="submission" date="2024-02" db="EMBL/GenBank/DDBJ databases">
        <title>New thermophilic sulfur-oxidizing bacteria from a hot springs of the Uzon caldera (Kamchatka, Russia).</title>
        <authorList>
            <person name="Dukat A.M."/>
            <person name="Elcheninov A.G."/>
            <person name="Frolov E.N."/>
        </authorList>
    </citation>
    <scope>NUCLEOTIDE SEQUENCE [LARGE SCALE GENOMIC DNA]</scope>
    <source>
        <strain evidence="4 5">AK1</strain>
    </source>
</reference>
<dbReference type="Proteomes" id="UP001482231">
    <property type="component" value="Unassembled WGS sequence"/>
</dbReference>
<keyword evidence="2" id="KW-0812">Transmembrane</keyword>
<dbReference type="InterPro" id="IPR025194">
    <property type="entry name" value="RodZ-like_C"/>
</dbReference>
<dbReference type="InterPro" id="IPR010982">
    <property type="entry name" value="Lambda_DNA-bd_dom_sf"/>
</dbReference>
<dbReference type="Pfam" id="PF13464">
    <property type="entry name" value="RodZ_C"/>
    <property type="match status" value="1"/>
</dbReference>
<dbReference type="PANTHER" id="PTHR34475:SF1">
    <property type="entry name" value="CYTOSKELETON PROTEIN RODZ"/>
    <property type="match status" value="1"/>
</dbReference>
<dbReference type="Gene3D" id="1.10.260.40">
    <property type="entry name" value="lambda repressor-like DNA-binding domains"/>
    <property type="match status" value="1"/>
</dbReference>
<organism evidence="4 5">
    <name type="scientific">Thiobacter aerophilum</name>
    <dbReference type="NCBI Taxonomy" id="3121275"/>
    <lineage>
        <taxon>Bacteria</taxon>
        <taxon>Pseudomonadati</taxon>
        <taxon>Pseudomonadota</taxon>
        <taxon>Betaproteobacteria</taxon>
        <taxon>Burkholderiales</taxon>
        <taxon>Thiobacteraceae</taxon>
        <taxon>Thiobacter</taxon>
    </lineage>
</organism>
<evidence type="ECO:0000313" key="5">
    <source>
        <dbReference type="Proteomes" id="UP001482231"/>
    </source>
</evidence>
<keyword evidence="2" id="KW-1133">Transmembrane helix</keyword>
<keyword evidence="5" id="KW-1185">Reference proteome</keyword>
<comment type="caution">
    <text evidence="4">The sequence shown here is derived from an EMBL/GenBank/DDBJ whole genome shotgun (WGS) entry which is preliminary data.</text>
</comment>
<dbReference type="CDD" id="cd00093">
    <property type="entry name" value="HTH_XRE"/>
    <property type="match status" value="1"/>
</dbReference>
<dbReference type="Pfam" id="PF13413">
    <property type="entry name" value="HTH_25"/>
    <property type="match status" value="1"/>
</dbReference>
<feature type="region of interest" description="Disordered" evidence="1">
    <location>
        <begin position="154"/>
        <end position="188"/>
    </location>
</feature>